<gene>
    <name evidence="1" type="ORF">SAMN05421741_10817</name>
</gene>
<name>A0A1I5AER7_9FLAO</name>
<dbReference type="Proteomes" id="UP000199036">
    <property type="component" value="Unassembled WGS sequence"/>
</dbReference>
<evidence type="ECO:0000313" key="1">
    <source>
        <dbReference type="EMBL" id="SFN60918.1"/>
    </source>
</evidence>
<protein>
    <recommendedName>
        <fullName evidence="3">Lipoprotein</fullName>
    </recommendedName>
</protein>
<dbReference type="PROSITE" id="PS51257">
    <property type="entry name" value="PROKAR_LIPOPROTEIN"/>
    <property type="match status" value="1"/>
</dbReference>
<dbReference type="AlphaFoldDB" id="A0A1I5AER7"/>
<organism evidence="1 2">
    <name type="scientific">Paenimyroides ummariense</name>
    <dbReference type="NCBI Taxonomy" id="913024"/>
    <lineage>
        <taxon>Bacteria</taxon>
        <taxon>Pseudomonadati</taxon>
        <taxon>Bacteroidota</taxon>
        <taxon>Flavobacteriia</taxon>
        <taxon>Flavobacteriales</taxon>
        <taxon>Flavobacteriaceae</taxon>
        <taxon>Paenimyroides</taxon>
    </lineage>
</organism>
<accession>A0A1I5AER7</accession>
<evidence type="ECO:0000313" key="2">
    <source>
        <dbReference type="Proteomes" id="UP000199036"/>
    </source>
</evidence>
<dbReference type="RefSeq" id="WP_091521583.1">
    <property type="nucleotide sequence ID" value="NZ_FOVI01000008.1"/>
</dbReference>
<sequence>MKTKILIILFSLVLFIGCSEKLPNEVYFFENYEVENGKYKLFVIGTEGEWIDDYKDFYIDDIETLKKMKTQWIFSEKSEVMPCGYGYIIYLVNKKEVLKSEAINIECEYMSGWIKFPKKYITEYKDKFVRMSESEKLNFENKYLNNQNVK</sequence>
<dbReference type="EMBL" id="FOVI01000008">
    <property type="protein sequence ID" value="SFN60918.1"/>
    <property type="molecule type" value="Genomic_DNA"/>
</dbReference>
<dbReference type="OrthoDB" id="1273875at2"/>
<keyword evidence="2" id="KW-1185">Reference proteome</keyword>
<proteinExistence type="predicted"/>
<reference evidence="2" key="1">
    <citation type="submission" date="2016-10" db="EMBL/GenBank/DDBJ databases">
        <authorList>
            <person name="Varghese N."/>
            <person name="Submissions S."/>
        </authorList>
    </citation>
    <scope>NUCLEOTIDE SEQUENCE [LARGE SCALE GENOMIC DNA]</scope>
    <source>
        <strain evidence="2">DS-12</strain>
    </source>
</reference>
<evidence type="ECO:0008006" key="3">
    <source>
        <dbReference type="Google" id="ProtNLM"/>
    </source>
</evidence>
<dbReference type="STRING" id="913024.SAMN05421741_10817"/>